<evidence type="ECO:0000313" key="1">
    <source>
        <dbReference type="EMBL" id="ALG08789.1"/>
    </source>
</evidence>
<proteinExistence type="predicted"/>
<dbReference type="EMBL" id="CP012752">
    <property type="protein sequence ID" value="ALG08789.1"/>
    <property type="molecule type" value="Genomic_DNA"/>
</dbReference>
<gene>
    <name evidence="1" type="ORF">AOZ06_19385</name>
</gene>
<dbReference type="KEGG" id="kphy:AOZ06_19385"/>
<accession>A0A0N9HUA2</accession>
<dbReference type="OrthoDB" id="3512096at2"/>
<sequence>MIVLLGPVGAGKTAALDAVERDMSWGVVHARYDFGAERTAGTGVPATNEILIRLVYALSQRWRNRRKPGFLRFSIALIAISATLEHKNRDADRARLSAFVDEFHAALGETAVQAVVNRVADAAETAELLDPSLIDLIRRLFPVVVRPVRRQLRRAMKDLADFPQTQGGDVLDALVALNGLSAVQQTERLLLAFLGDIRENHRRMARPERGGPCKCADGTQGKHVHNWVALLDDIHLPGGQQFLADLDNAREQLPHGTHDPLLVIATSGRWSDEFTEWLPPWRHAGTDDGLRPLTTLRKAGYGDWENASSKFYPLSLDPLKPDDIAEILRADRESSEVKFVVRATNGLPLAVTYLAMHLRDRSVEPGARDVLGVDQAPYPRLAALRLTGHVDGVSIEDFVTATPFATAPWLIPVSTEGRADQPLVGVILTELRTSLWVAALSDAQAITPNRAVLHPWVEMNLVAALSRRDGGQPTYVDQFTLLRDDPDTRNDPVRRAYGMCALGQIAEVVAFFDEQFDKIPHRAWLERFLLVVRAPNALPPTAGCLASHDEVVMVATAADPAGTEVRNSIARLVAAGWLLQDRSSAREPALDSVIVAALTHLANNSRQGDIQPLQKAIDLAKRGRLIGD</sequence>
<reference evidence="1 2" key="1">
    <citation type="submission" date="2015-07" db="EMBL/GenBank/DDBJ databases">
        <title>Genome sequencing of Kibdelosporangium phytohabitans.</title>
        <authorList>
            <person name="Qin S."/>
            <person name="Xing K."/>
        </authorList>
    </citation>
    <scope>NUCLEOTIDE SEQUENCE [LARGE SCALE GENOMIC DNA]</scope>
    <source>
        <strain evidence="1 2">KLBMP1111</strain>
    </source>
</reference>
<dbReference type="RefSeq" id="WP_054290695.1">
    <property type="nucleotide sequence ID" value="NZ_CP012752.1"/>
</dbReference>
<keyword evidence="2" id="KW-1185">Reference proteome</keyword>
<dbReference type="AlphaFoldDB" id="A0A0N9HUA2"/>
<protein>
    <submittedName>
        <fullName evidence="1">Uncharacterized protein</fullName>
    </submittedName>
</protein>
<evidence type="ECO:0000313" key="2">
    <source>
        <dbReference type="Proteomes" id="UP000063699"/>
    </source>
</evidence>
<dbReference type="Proteomes" id="UP000063699">
    <property type="component" value="Chromosome"/>
</dbReference>
<organism evidence="1 2">
    <name type="scientific">Kibdelosporangium phytohabitans</name>
    <dbReference type="NCBI Taxonomy" id="860235"/>
    <lineage>
        <taxon>Bacteria</taxon>
        <taxon>Bacillati</taxon>
        <taxon>Actinomycetota</taxon>
        <taxon>Actinomycetes</taxon>
        <taxon>Pseudonocardiales</taxon>
        <taxon>Pseudonocardiaceae</taxon>
        <taxon>Kibdelosporangium</taxon>
    </lineage>
</organism>
<name>A0A0N9HUA2_9PSEU</name>